<name>A0A3P7G9B1_WUCBA</name>
<reference evidence="2 3" key="1">
    <citation type="submission" date="2018-11" db="EMBL/GenBank/DDBJ databases">
        <authorList>
            <consortium name="Pathogen Informatics"/>
        </authorList>
    </citation>
    <scope>NUCLEOTIDE SEQUENCE [LARGE SCALE GENOMIC DNA]</scope>
</reference>
<feature type="compositionally biased region" description="Basic and acidic residues" evidence="1">
    <location>
        <begin position="1"/>
        <end position="11"/>
    </location>
</feature>
<evidence type="ECO:0000256" key="1">
    <source>
        <dbReference type="SAM" id="MobiDB-lite"/>
    </source>
</evidence>
<sequence>MHGRNLTDSRPDLSSQTVLNDGEYRDGGVGGCEGGSNNVDHAEDVLCRFGISIFHLHWHRFIVCEVYQIILSLVLKKKLTSSSQKQTDKSLEANSFRTLSICCIAASINKNTASEKIILRIKEEIEIKNQTEKTKLENINTDIIQNRLFGDD</sequence>
<gene>
    <name evidence="2" type="ORF">WBA_LOCUS10307</name>
</gene>
<dbReference type="InParanoid" id="A0A3P7G9B1"/>
<dbReference type="Proteomes" id="UP000270924">
    <property type="component" value="Unassembled WGS sequence"/>
</dbReference>
<organism evidence="2 3">
    <name type="scientific">Wuchereria bancrofti</name>
    <dbReference type="NCBI Taxonomy" id="6293"/>
    <lineage>
        <taxon>Eukaryota</taxon>
        <taxon>Metazoa</taxon>
        <taxon>Ecdysozoa</taxon>
        <taxon>Nematoda</taxon>
        <taxon>Chromadorea</taxon>
        <taxon>Rhabditida</taxon>
        <taxon>Spirurina</taxon>
        <taxon>Spiruromorpha</taxon>
        <taxon>Filarioidea</taxon>
        <taxon>Onchocercidae</taxon>
        <taxon>Wuchereria</taxon>
    </lineage>
</organism>
<keyword evidence="3" id="KW-1185">Reference proteome</keyword>
<protein>
    <submittedName>
        <fullName evidence="2">Uncharacterized protein</fullName>
    </submittedName>
</protein>
<dbReference type="EMBL" id="UYWW01012161">
    <property type="protein sequence ID" value="VDM19082.1"/>
    <property type="molecule type" value="Genomic_DNA"/>
</dbReference>
<evidence type="ECO:0000313" key="3">
    <source>
        <dbReference type="Proteomes" id="UP000270924"/>
    </source>
</evidence>
<feature type="region of interest" description="Disordered" evidence="1">
    <location>
        <begin position="1"/>
        <end position="24"/>
    </location>
</feature>
<proteinExistence type="predicted"/>
<accession>A0A3P7G9B1</accession>
<dbReference type="AlphaFoldDB" id="A0A3P7G9B1"/>
<evidence type="ECO:0000313" key="2">
    <source>
        <dbReference type="EMBL" id="VDM19082.1"/>
    </source>
</evidence>